<dbReference type="PANTHER" id="PTHR11177">
    <property type="entry name" value="CHITINASE"/>
    <property type="match status" value="1"/>
</dbReference>
<dbReference type="GO" id="GO:0008061">
    <property type="term" value="F:chitin binding"/>
    <property type="evidence" value="ECO:0007669"/>
    <property type="project" value="InterPro"/>
</dbReference>
<dbReference type="SMART" id="SM00636">
    <property type="entry name" value="Glyco_18"/>
    <property type="match status" value="1"/>
</dbReference>
<gene>
    <name evidence="10" type="ORF">PMKS-000567</name>
</gene>
<dbReference type="GO" id="GO:0005524">
    <property type="term" value="F:ATP binding"/>
    <property type="evidence" value="ECO:0007669"/>
    <property type="project" value="InterPro"/>
</dbReference>
<dbReference type="SUPFAM" id="SSF52540">
    <property type="entry name" value="P-loop containing nucleoside triphosphate hydrolases"/>
    <property type="match status" value="1"/>
</dbReference>
<evidence type="ECO:0000256" key="3">
    <source>
        <dbReference type="ARBA" id="ARBA00022801"/>
    </source>
</evidence>
<evidence type="ECO:0000256" key="6">
    <source>
        <dbReference type="ARBA" id="ARBA00023295"/>
    </source>
</evidence>
<evidence type="ECO:0000259" key="9">
    <source>
        <dbReference type="PROSITE" id="PS51910"/>
    </source>
</evidence>
<dbReference type="PROSITE" id="PS01095">
    <property type="entry name" value="GH18_1"/>
    <property type="match status" value="1"/>
</dbReference>
<dbReference type="Gene3D" id="3.20.20.80">
    <property type="entry name" value="Glycosidases"/>
    <property type="match status" value="1"/>
</dbReference>
<evidence type="ECO:0000256" key="5">
    <source>
        <dbReference type="ARBA" id="ARBA00023277"/>
    </source>
</evidence>
<dbReference type="Proteomes" id="UP000186136">
    <property type="component" value="Unassembled WGS sequence"/>
</dbReference>
<dbReference type="PROSITE" id="PS51910">
    <property type="entry name" value="GH18_2"/>
    <property type="match status" value="1"/>
</dbReference>
<keyword evidence="4" id="KW-0146">Chitin degradation</keyword>
<keyword evidence="6 8" id="KW-0326">Glycosidase</keyword>
<dbReference type="InterPro" id="IPR006083">
    <property type="entry name" value="PRK/URK"/>
</dbReference>
<dbReference type="InterPro" id="IPR050314">
    <property type="entry name" value="Glycosyl_Hydrlase_18"/>
</dbReference>
<dbReference type="Gene3D" id="3.40.50.300">
    <property type="entry name" value="P-loop containing nucleotide triphosphate hydrolases"/>
    <property type="match status" value="1"/>
</dbReference>
<comment type="catalytic activity">
    <reaction evidence="1">
        <text>Random endo-hydrolysis of N-acetyl-beta-D-glucosaminide (1-&gt;4)-beta-linkages in chitin and chitodextrins.</text>
        <dbReference type="EC" id="3.2.1.14"/>
    </reaction>
</comment>
<evidence type="ECO:0000256" key="8">
    <source>
        <dbReference type="RuleBase" id="RU000489"/>
    </source>
</evidence>
<evidence type="ECO:0000313" key="11">
    <source>
        <dbReference type="Proteomes" id="UP000186136"/>
    </source>
</evidence>
<dbReference type="Pfam" id="PF00485">
    <property type="entry name" value="PRK"/>
    <property type="match status" value="1"/>
</dbReference>
<dbReference type="GO" id="GO:0006032">
    <property type="term" value="P:chitin catabolic process"/>
    <property type="evidence" value="ECO:0007669"/>
    <property type="project" value="UniProtKB-KW"/>
</dbReference>
<dbReference type="EC" id="3.2.1.14" evidence="2"/>
<evidence type="ECO:0000256" key="2">
    <source>
        <dbReference type="ARBA" id="ARBA00012729"/>
    </source>
</evidence>
<evidence type="ECO:0000313" key="10">
    <source>
        <dbReference type="EMBL" id="GAV27106.1"/>
    </source>
</evidence>
<dbReference type="PANTHER" id="PTHR11177:SF317">
    <property type="entry name" value="CHITINASE 12-RELATED"/>
    <property type="match status" value="1"/>
</dbReference>
<protein>
    <recommendedName>
        <fullName evidence="2">chitinase</fullName>
        <ecNumber evidence="2">3.2.1.14</ecNumber>
    </recommendedName>
</protein>
<evidence type="ECO:0000256" key="4">
    <source>
        <dbReference type="ARBA" id="ARBA00023024"/>
    </source>
</evidence>
<dbReference type="GO" id="GO:0000272">
    <property type="term" value="P:polysaccharide catabolic process"/>
    <property type="evidence" value="ECO:0007669"/>
    <property type="project" value="UniProtKB-KW"/>
</dbReference>
<evidence type="ECO:0000256" key="1">
    <source>
        <dbReference type="ARBA" id="ARBA00000822"/>
    </source>
</evidence>
<dbReference type="GO" id="GO:0005576">
    <property type="term" value="C:extracellular region"/>
    <property type="evidence" value="ECO:0007669"/>
    <property type="project" value="TreeGrafter"/>
</dbReference>
<sequence>MSTGEAILVLIGGGHASGKKSGARILEEQLKLKFKDESLKIEIKDMEQYMTKDPMNSGSKSPHQFNFSEIKQDLEVLMNSDCDVIILYGLYALYDVEMVSMATVRVYIDCDADVRLGRWIKRDVLSVHAGKDSEALELLKKVEKEKLEKLLNSYLTYSRSEMNNYIQGTKERADVILPKGADITGFTLIIDGLQSLLIQKLEDATHAATDLQSQKVTSYSTSNINRETVIQNIKMLTPQPSVIDNVNSEHYKSIPWLDGYLGAAESLVESESGLKSQGIIGQMHQLRTLNSRLKISMSIGGANTAKSFTSVTVTKKSTKQFVANIVANVNALGFDGVDIDWEFPSSEHDTKMLTYMLELLKFKFSHAEEDKEKIISLAIPLDLDTLRHFDFRTLDQYVNYYNLMGYDISGTWSSMVGFQSQLFPDKSVAGSTISVDNTVKYLEPLVNKSKILLGMPAYGISFNANDLYQDFTGCAPVENWDSIDDDDKDDKCIIDYVNLPPKGYVEVSDTEIGAAYAHSGPGQPDGIVVYDTPEIARLKAQYVKRNGLGGGMWWDSKGDTLITNTTRSLVYNFVDELGGIYKLSNKMVPFYYNGTLQDGIVSTEVHDGDFESNLSSRMTANTSIIYYALFVYCFIIVV</sequence>
<accession>A0A1Q2YC21</accession>
<keyword evidence="3 8" id="KW-0378">Hydrolase</keyword>
<dbReference type="InterPro" id="IPR001223">
    <property type="entry name" value="Glyco_hydro18_cat"/>
</dbReference>
<keyword evidence="5" id="KW-0119">Carbohydrate metabolism</keyword>
<comment type="caution">
    <text evidence="10">The sequence shown here is derived from an EMBL/GenBank/DDBJ whole genome shotgun (WGS) entry which is preliminary data.</text>
</comment>
<dbReference type="InterPro" id="IPR029070">
    <property type="entry name" value="Chitinase_insertion_sf"/>
</dbReference>
<proteinExistence type="predicted"/>
<dbReference type="Gene3D" id="3.10.50.10">
    <property type="match status" value="1"/>
</dbReference>
<dbReference type="SUPFAM" id="SSF51445">
    <property type="entry name" value="(Trans)glycosidases"/>
    <property type="match status" value="1"/>
</dbReference>
<feature type="domain" description="GH18" evidence="9">
    <location>
        <begin position="214"/>
        <end position="572"/>
    </location>
</feature>
<keyword evidence="11" id="KW-1185">Reference proteome</keyword>
<dbReference type="InterPro" id="IPR001579">
    <property type="entry name" value="Glyco_hydro_18_chit_AS"/>
</dbReference>
<reference evidence="10 11" key="1">
    <citation type="submission" date="2016-08" db="EMBL/GenBank/DDBJ databases">
        <title>Whole genome shotgun sequence of Pichia membranifaciens KS47-1.</title>
        <authorList>
            <person name="Konishi M."/>
            <person name="Ishida M."/>
            <person name="Arakawa T."/>
            <person name="Kato Y."/>
            <person name="Horiuchi J."/>
        </authorList>
    </citation>
    <scope>NUCLEOTIDE SEQUENCE [LARGE SCALE GENOMIC DNA]</scope>
    <source>
        <strain evidence="10 11">KS47-1</strain>
    </source>
</reference>
<keyword evidence="7" id="KW-0624">Polysaccharide degradation</keyword>
<dbReference type="GO" id="GO:0016301">
    <property type="term" value="F:kinase activity"/>
    <property type="evidence" value="ECO:0007669"/>
    <property type="project" value="InterPro"/>
</dbReference>
<dbReference type="GO" id="GO:0008843">
    <property type="term" value="F:endochitinase activity"/>
    <property type="evidence" value="ECO:0007669"/>
    <property type="project" value="UniProtKB-EC"/>
</dbReference>
<dbReference type="OrthoDB" id="76388at2759"/>
<dbReference type="EMBL" id="BDGI01000020">
    <property type="protein sequence ID" value="GAV27106.1"/>
    <property type="molecule type" value="Genomic_DNA"/>
</dbReference>
<name>A0A1Q2YC21_9ASCO</name>
<dbReference type="Pfam" id="PF00704">
    <property type="entry name" value="Glyco_hydro_18"/>
    <property type="match status" value="1"/>
</dbReference>
<dbReference type="InterPro" id="IPR027417">
    <property type="entry name" value="P-loop_NTPase"/>
</dbReference>
<dbReference type="InterPro" id="IPR011583">
    <property type="entry name" value="Chitinase_II/V-like_cat"/>
</dbReference>
<organism evidence="10 11">
    <name type="scientific">Pichia membranifaciens</name>
    <dbReference type="NCBI Taxonomy" id="4926"/>
    <lineage>
        <taxon>Eukaryota</taxon>
        <taxon>Fungi</taxon>
        <taxon>Dikarya</taxon>
        <taxon>Ascomycota</taxon>
        <taxon>Saccharomycotina</taxon>
        <taxon>Pichiomycetes</taxon>
        <taxon>Pichiales</taxon>
        <taxon>Pichiaceae</taxon>
        <taxon>Pichia</taxon>
    </lineage>
</organism>
<dbReference type="AlphaFoldDB" id="A0A1Q2YC21"/>
<evidence type="ECO:0000256" key="7">
    <source>
        <dbReference type="ARBA" id="ARBA00023326"/>
    </source>
</evidence>
<dbReference type="InterPro" id="IPR017853">
    <property type="entry name" value="GH"/>
</dbReference>